<dbReference type="GO" id="GO:0015627">
    <property type="term" value="C:type II protein secretion system complex"/>
    <property type="evidence" value="ECO:0007669"/>
    <property type="project" value="InterPro"/>
</dbReference>
<name>A0A0H2VE19_ECOL6</name>
<gene>
    <name evidence="11" type="primary">pshM</name>
    <name evidence="11" type="ordered locus">c4105</name>
</gene>
<protein>
    <submittedName>
        <fullName evidence="11">Putative general secretion pathway protein M</fullName>
    </submittedName>
</protein>
<feature type="transmembrane region" description="Helical" evidence="10">
    <location>
        <begin position="24"/>
        <end position="42"/>
    </location>
</feature>
<dbReference type="SMR" id="A0A0H2VE19"/>
<keyword evidence="3" id="KW-0813">Transport</keyword>
<accession>A0A0H2VE19</accession>
<evidence type="ECO:0000256" key="9">
    <source>
        <dbReference type="ARBA" id="ARBA00023136"/>
    </source>
</evidence>
<evidence type="ECO:0000313" key="12">
    <source>
        <dbReference type="Proteomes" id="UP000001410"/>
    </source>
</evidence>
<keyword evidence="6 10" id="KW-0812">Transmembrane</keyword>
<dbReference type="STRING" id="199310.c4105"/>
<dbReference type="InterPro" id="IPR007690">
    <property type="entry name" value="T2SS_GspM"/>
</dbReference>
<keyword evidence="4" id="KW-1003">Cell membrane</keyword>
<keyword evidence="9 10" id="KW-0472">Membrane</keyword>
<keyword evidence="5" id="KW-0997">Cell inner membrane</keyword>
<evidence type="ECO:0000256" key="1">
    <source>
        <dbReference type="ARBA" id="ARBA00004377"/>
    </source>
</evidence>
<evidence type="ECO:0000256" key="10">
    <source>
        <dbReference type="SAM" id="Phobius"/>
    </source>
</evidence>
<evidence type="ECO:0000256" key="8">
    <source>
        <dbReference type="ARBA" id="ARBA00022989"/>
    </source>
</evidence>
<evidence type="ECO:0000256" key="7">
    <source>
        <dbReference type="ARBA" id="ARBA00022927"/>
    </source>
</evidence>
<dbReference type="SUPFAM" id="SSF103054">
    <property type="entry name" value="General secretion pathway protein M, EpsM"/>
    <property type="match status" value="1"/>
</dbReference>
<dbReference type="Proteomes" id="UP000001410">
    <property type="component" value="Chromosome"/>
</dbReference>
<evidence type="ECO:0000256" key="6">
    <source>
        <dbReference type="ARBA" id="ARBA00022692"/>
    </source>
</evidence>
<comment type="similarity">
    <text evidence="2">Belongs to the GSP M family.</text>
</comment>
<sequence length="161" mass="18288">MDSKELREMIKSWWAEKSTSEKQIVAALAVLSLGVFCWLAVIKPIDTYIEEHQSHAQKIKKDIKWMQDQASTHGLLGHPALTQPIKNILLEEAKRENLTITLENGPDNTLTINPVTAPLENVSRWLTTAQITYGIVIEDLQFTLAGNEEITLKHLSFREQQ</sequence>
<evidence type="ECO:0000256" key="3">
    <source>
        <dbReference type="ARBA" id="ARBA00022448"/>
    </source>
</evidence>
<evidence type="ECO:0000256" key="2">
    <source>
        <dbReference type="ARBA" id="ARBA00010637"/>
    </source>
</evidence>
<reference evidence="11 12" key="1">
    <citation type="journal article" date="2002" name="Proc. Natl. Acad. Sci. U.S.A.">
        <title>Extensive mosaic structure revealed by the complete genome sequence of uropathogenic Escherichia coli.</title>
        <authorList>
            <person name="Welch R.A."/>
            <person name="Burland V."/>
            <person name="Plunkett G.III."/>
            <person name="Redford P."/>
            <person name="Roesch P."/>
            <person name="Rasko D."/>
            <person name="Buckles E.L."/>
            <person name="Liou S.R."/>
            <person name="Boutin A."/>
            <person name="Hackett J."/>
            <person name="Stroud D."/>
            <person name="Mayhew G.F."/>
            <person name="Rose D.J."/>
            <person name="Zhou S."/>
            <person name="Schwartz D.C."/>
            <person name="Perna N.T."/>
            <person name="Mobley H.L."/>
            <person name="Donnenberg M.S."/>
            <person name="Blattner F.R."/>
        </authorList>
    </citation>
    <scope>NUCLEOTIDE SEQUENCE [LARGE SCALE GENOMIC DNA]</scope>
    <source>
        <strain evidence="12">CFT073 / ATCC 700928 / UPEC</strain>
    </source>
</reference>
<evidence type="ECO:0000313" key="11">
    <source>
        <dbReference type="EMBL" id="AAN82543.1"/>
    </source>
</evidence>
<dbReference type="InterPro" id="IPR023229">
    <property type="entry name" value="T2SS_M_periplasmic_sf"/>
</dbReference>
<organism evidence="11 12">
    <name type="scientific">Escherichia coli O6:H1 (strain CFT073 / ATCC 700928 / UPEC)</name>
    <dbReference type="NCBI Taxonomy" id="199310"/>
    <lineage>
        <taxon>Bacteria</taxon>
        <taxon>Pseudomonadati</taxon>
        <taxon>Pseudomonadota</taxon>
        <taxon>Gammaproteobacteria</taxon>
        <taxon>Enterobacterales</taxon>
        <taxon>Enterobacteriaceae</taxon>
        <taxon>Escherichia</taxon>
    </lineage>
</organism>
<dbReference type="KEGG" id="ecc:c4105"/>
<comment type="subcellular location">
    <subcellularLocation>
        <location evidence="1">Cell inner membrane</location>
        <topology evidence="1">Single-pass membrane protein</topology>
    </subcellularLocation>
</comment>
<dbReference type="AlphaFoldDB" id="A0A0H2VE19"/>
<evidence type="ECO:0000256" key="4">
    <source>
        <dbReference type="ARBA" id="ARBA00022475"/>
    </source>
</evidence>
<keyword evidence="12" id="KW-1185">Reference proteome</keyword>
<evidence type="ECO:0000256" key="5">
    <source>
        <dbReference type="ARBA" id="ARBA00022519"/>
    </source>
</evidence>
<dbReference type="HOGENOM" id="CLU_1710496_0_0_6"/>
<dbReference type="EMBL" id="AE014075">
    <property type="protein sequence ID" value="AAN82543.1"/>
    <property type="molecule type" value="Genomic_DNA"/>
</dbReference>
<dbReference type="GO" id="GO:0005886">
    <property type="term" value="C:plasma membrane"/>
    <property type="evidence" value="ECO:0007669"/>
    <property type="project" value="UniProtKB-SubCell"/>
</dbReference>
<keyword evidence="8 10" id="KW-1133">Transmembrane helix</keyword>
<keyword evidence="7" id="KW-0653">Protein transport</keyword>
<dbReference type="Pfam" id="PF04612">
    <property type="entry name" value="T2SSM"/>
    <property type="match status" value="1"/>
</dbReference>
<dbReference type="GO" id="GO:0015628">
    <property type="term" value="P:protein secretion by the type II secretion system"/>
    <property type="evidence" value="ECO:0007669"/>
    <property type="project" value="InterPro"/>
</dbReference>
<dbReference type="eggNOG" id="ENOG502ZF85">
    <property type="taxonomic scope" value="Bacteria"/>
</dbReference>
<proteinExistence type="inferred from homology"/>